<evidence type="ECO:0000256" key="4">
    <source>
        <dbReference type="ARBA" id="ARBA00022692"/>
    </source>
</evidence>
<evidence type="ECO:0000256" key="1">
    <source>
        <dbReference type="ARBA" id="ARBA00004141"/>
    </source>
</evidence>
<evidence type="ECO:0000256" key="3">
    <source>
        <dbReference type="ARBA" id="ARBA00022679"/>
    </source>
</evidence>
<feature type="transmembrane region" description="Helical" evidence="16">
    <location>
        <begin position="199"/>
        <end position="216"/>
    </location>
</feature>
<dbReference type="GO" id="GO:0015648">
    <property type="term" value="F:lipid-linked peptidoglycan transporter activity"/>
    <property type="evidence" value="ECO:0007669"/>
    <property type="project" value="TreeGrafter"/>
</dbReference>
<dbReference type="GO" id="GO:0032153">
    <property type="term" value="C:cell division site"/>
    <property type="evidence" value="ECO:0007669"/>
    <property type="project" value="TreeGrafter"/>
</dbReference>
<evidence type="ECO:0000256" key="6">
    <source>
        <dbReference type="ARBA" id="ARBA00022984"/>
    </source>
</evidence>
<accession>A0A1G2JCL3</accession>
<keyword evidence="5" id="KW-0133">Cell shape</keyword>
<dbReference type="GO" id="GO:0008360">
    <property type="term" value="P:regulation of cell shape"/>
    <property type="evidence" value="ECO:0007669"/>
    <property type="project" value="UniProtKB-KW"/>
</dbReference>
<comment type="similarity">
    <text evidence="11">Belongs to the SEDS family. FtsW subfamily.</text>
</comment>
<evidence type="ECO:0000313" key="18">
    <source>
        <dbReference type="Proteomes" id="UP000177751"/>
    </source>
</evidence>
<evidence type="ECO:0000256" key="2">
    <source>
        <dbReference type="ARBA" id="ARBA00022676"/>
    </source>
</evidence>
<dbReference type="EMBL" id="MHPP01000014">
    <property type="protein sequence ID" value="OGZ84683.1"/>
    <property type="molecule type" value="Genomic_DNA"/>
</dbReference>
<proteinExistence type="inferred from homology"/>
<dbReference type="InterPro" id="IPR001182">
    <property type="entry name" value="FtsW/RodA"/>
</dbReference>
<gene>
    <name evidence="17" type="ORF">A2401_01385</name>
</gene>
<keyword evidence="4 16" id="KW-0812">Transmembrane</keyword>
<dbReference type="GO" id="GO:0051301">
    <property type="term" value="P:cell division"/>
    <property type="evidence" value="ECO:0007669"/>
    <property type="project" value="InterPro"/>
</dbReference>
<feature type="transmembrane region" description="Helical" evidence="16">
    <location>
        <begin position="113"/>
        <end position="130"/>
    </location>
</feature>
<feature type="transmembrane region" description="Helical" evidence="16">
    <location>
        <begin position="276"/>
        <end position="301"/>
    </location>
</feature>
<dbReference type="STRING" id="1802229.A2401_01385"/>
<feature type="transmembrane region" description="Helical" evidence="16">
    <location>
        <begin position="7"/>
        <end position="31"/>
    </location>
</feature>
<evidence type="ECO:0000256" key="14">
    <source>
        <dbReference type="ARBA" id="ARBA00044770"/>
    </source>
</evidence>
<comment type="caution">
    <text evidence="17">The sequence shown here is derived from an EMBL/GenBank/DDBJ whole genome shotgun (WGS) entry which is preliminary data.</text>
</comment>
<feature type="transmembrane region" description="Helical" evidence="16">
    <location>
        <begin position="350"/>
        <end position="371"/>
    </location>
</feature>
<protein>
    <recommendedName>
        <fullName evidence="12">Probable peptidoglycan glycosyltransferase FtsW</fullName>
        <ecNumber evidence="14">2.4.99.28</ecNumber>
    </recommendedName>
    <alternativeName>
        <fullName evidence="13">Cell division protein FtsW</fullName>
    </alternativeName>
    <alternativeName>
        <fullName evidence="10">Cell wall polymerase</fullName>
    </alternativeName>
    <alternativeName>
        <fullName evidence="9">Peptidoglycan polymerase</fullName>
    </alternativeName>
</protein>
<evidence type="ECO:0000256" key="5">
    <source>
        <dbReference type="ARBA" id="ARBA00022960"/>
    </source>
</evidence>
<evidence type="ECO:0000256" key="16">
    <source>
        <dbReference type="SAM" id="Phobius"/>
    </source>
</evidence>
<feature type="transmembrane region" description="Helical" evidence="16">
    <location>
        <begin position="74"/>
        <end position="93"/>
    </location>
</feature>
<evidence type="ECO:0000256" key="11">
    <source>
        <dbReference type="ARBA" id="ARBA00038053"/>
    </source>
</evidence>
<evidence type="ECO:0000256" key="7">
    <source>
        <dbReference type="ARBA" id="ARBA00022989"/>
    </source>
</evidence>
<comment type="subcellular location">
    <subcellularLocation>
        <location evidence="1">Membrane</location>
        <topology evidence="1">Multi-pass membrane protein</topology>
    </subcellularLocation>
</comment>
<feature type="transmembrane region" description="Helical" evidence="16">
    <location>
        <begin position="151"/>
        <end position="169"/>
    </location>
</feature>
<dbReference type="Pfam" id="PF01098">
    <property type="entry name" value="FTSW_RODA_SPOVE"/>
    <property type="match status" value="1"/>
</dbReference>
<feature type="transmembrane region" description="Helical" evidence="16">
    <location>
        <begin position="175"/>
        <end position="192"/>
    </location>
</feature>
<dbReference type="PANTHER" id="PTHR30474">
    <property type="entry name" value="CELL CYCLE PROTEIN"/>
    <property type="match status" value="1"/>
</dbReference>
<keyword evidence="6" id="KW-0573">Peptidoglycan synthesis</keyword>
<sequence length="375" mass="41148">MKRHFDYFLFFLICAFIVFSLLFFFCVSAPASLQRFGNTNYYFLHQLVFGFLPAIVAGFAGYKIPLGVLRKWALAFVLLNIAGLFFVFIPGIGLKIAGASRWISFGKATIQPAEFLKITAIMYLSAWIASKLYETGAGGWKSNVKKGYHNTIYILLPFLIFLGIISFALYLQRDISTLGIISLTLLALYFSAKTPIWHTLLVVVAGLGALMLAVRLEPYRFSRWLTFLNPTRDPLGESHQLTQSIISLGSGGFWGKGLGLSTQKFGGLPTAMSDSIFGIIGEELGLIGGAIIIAAFIALFWRGIQIYKNSNDKFSKLTAIGIVFWISLQALINIASSAGLFPIAGIPLPFFSSGGSHLITEIFAMGLLLNISKNT</sequence>
<comment type="catalytic activity">
    <reaction evidence="15">
        <text>[GlcNAc-(1-&gt;4)-Mur2Ac(oyl-L-Ala-gamma-D-Glu-L-Lys-D-Ala-D-Ala)](n)-di-trans,octa-cis-undecaprenyl diphosphate + beta-D-GlcNAc-(1-&gt;4)-Mur2Ac(oyl-L-Ala-gamma-D-Glu-L-Lys-D-Ala-D-Ala)-di-trans,octa-cis-undecaprenyl diphosphate = [GlcNAc-(1-&gt;4)-Mur2Ac(oyl-L-Ala-gamma-D-Glu-L-Lys-D-Ala-D-Ala)](n+1)-di-trans,octa-cis-undecaprenyl diphosphate + di-trans,octa-cis-undecaprenyl diphosphate + H(+)</text>
        <dbReference type="Rhea" id="RHEA:23708"/>
        <dbReference type="Rhea" id="RHEA-COMP:9602"/>
        <dbReference type="Rhea" id="RHEA-COMP:9603"/>
        <dbReference type="ChEBI" id="CHEBI:15378"/>
        <dbReference type="ChEBI" id="CHEBI:58405"/>
        <dbReference type="ChEBI" id="CHEBI:60033"/>
        <dbReference type="ChEBI" id="CHEBI:78435"/>
        <dbReference type="EC" id="2.4.99.28"/>
    </reaction>
</comment>
<evidence type="ECO:0000313" key="17">
    <source>
        <dbReference type="EMBL" id="OGZ84683.1"/>
    </source>
</evidence>
<dbReference type="GO" id="GO:0005886">
    <property type="term" value="C:plasma membrane"/>
    <property type="evidence" value="ECO:0007669"/>
    <property type="project" value="TreeGrafter"/>
</dbReference>
<reference evidence="17 18" key="1">
    <citation type="journal article" date="2016" name="Nat. Commun.">
        <title>Thousands of microbial genomes shed light on interconnected biogeochemical processes in an aquifer system.</title>
        <authorList>
            <person name="Anantharaman K."/>
            <person name="Brown C.T."/>
            <person name="Hug L.A."/>
            <person name="Sharon I."/>
            <person name="Castelle C.J."/>
            <person name="Probst A.J."/>
            <person name="Thomas B.C."/>
            <person name="Singh A."/>
            <person name="Wilkins M.J."/>
            <person name="Karaoz U."/>
            <person name="Brodie E.L."/>
            <person name="Williams K.H."/>
            <person name="Hubbard S.S."/>
            <person name="Banfield J.F."/>
        </authorList>
    </citation>
    <scope>NUCLEOTIDE SEQUENCE [LARGE SCALE GENOMIC DNA]</scope>
</reference>
<keyword evidence="2" id="KW-0328">Glycosyltransferase</keyword>
<dbReference type="Proteomes" id="UP000177751">
    <property type="component" value="Unassembled WGS sequence"/>
</dbReference>
<evidence type="ECO:0000256" key="8">
    <source>
        <dbReference type="ARBA" id="ARBA00023136"/>
    </source>
</evidence>
<evidence type="ECO:0000256" key="13">
    <source>
        <dbReference type="ARBA" id="ARBA00041418"/>
    </source>
</evidence>
<feature type="transmembrane region" description="Helical" evidence="16">
    <location>
        <begin position="322"/>
        <end position="344"/>
    </location>
</feature>
<dbReference type="EC" id="2.4.99.28" evidence="14"/>
<evidence type="ECO:0000256" key="10">
    <source>
        <dbReference type="ARBA" id="ARBA00033270"/>
    </source>
</evidence>
<name>A0A1G2JCL3_9BACT</name>
<feature type="transmembrane region" description="Helical" evidence="16">
    <location>
        <begin position="43"/>
        <end position="62"/>
    </location>
</feature>
<dbReference type="PANTHER" id="PTHR30474:SF2">
    <property type="entry name" value="PEPTIDOGLYCAN GLYCOSYLTRANSFERASE FTSW-RELATED"/>
    <property type="match status" value="1"/>
</dbReference>
<organism evidence="17 18">
    <name type="scientific">Candidatus Staskawiczbacteria bacterium RIFOXYC1_FULL_38_18</name>
    <dbReference type="NCBI Taxonomy" id="1802229"/>
    <lineage>
        <taxon>Bacteria</taxon>
        <taxon>Candidatus Staskawicziibacteriota</taxon>
    </lineage>
</organism>
<evidence type="ECO:0000256" key="9">
    <source>
        <dbReference type="ARBA" id="ARBA00032370"/>
    </source>
</evidence>
<evidence type="ECO:0000256" key="15">
    <source>
        <dbReference type="ARBA" id="ARBA00049902"/>
    </source>
</evidence>
<keyword evidence="7 16" id="KW-1133">Transmembrane helix</keyword>
<dbReference type="GO" id="GO:0008955">
    <property type="term" value="F:peptidoglycan glycosyltransferase activity"/>
    <property type="evidence" value="ECO:0007669"/>
    <property type="project" value="UniProtKB-EC"/>
</dbReference>
<keyword evidence="8 16" id="KW-0472">Membrane</keyword>
<evidence type="ECO:0000256" key="12">
    <source>
        <dbReference type="ARBA" id="ARBA00041185"/>
    </source>
</evidence>
<keyword evidence="3" id="KW-0808">Transferase</keyword>
<dbReference type="AlphaFoldDB" id="A0A1G2JCL3"/>
<dbReference type="GO" id="GO:0009252">
    <property type="term" value="P:peptidoglycan biosynthetic process"/>
    <property type="evidence" value="ECO:0007669"/>
    <property type="project" value="UniProtKB-KW"/>
</dbReference>